<dbReference type="Proteomes" id="UP000789405">
    <property type="component" value="Unassembled WGS sequence"/>
</dbReference>
<organism evidence="1 2">
    <name type="scientific">Dentiscutata erythropus</name>
    <dbReference type="NCBI Taxonomy" id="1348616"/>
    <lineage>
        <taxon>Eukaryota</taxon>
        <taxon>Fungi</taxon>
        <taxon>Fungi incertae sedis</taxon>
        <taxon>Mucoromycota</taxon>
        <taxon>Glomeromycotina</taxon>
        <taxon>Glomeromycetes</taxon>
        <taxon>Diversisporales</taxon>
        <taxon>Gigasporaceae</taxon>
        <taxon>Dentiscutata</taxon>
    </lineage>
</organism>
<feature type="non-terminal residue" evidence="1">
    <location>
        <position position="1"/>
    </location>
</feature>
<proteinExistence type="predicted"/>
<comment type="caution">
    <text evidence="1">The sequence shown here is derived from an EMBL/GenBank/DDBJ whole genome shotgun (WGS) entry which is preliminary data.</text>
</comment>
<evidence type="ECO:0000313" key="2">
    <source>
        <dbReference type="Proteomes" id="UP000789405"/>
    </source>
</evidence>
<reference evidence="1" key="1">
    <citation type="submission" date="2021-06" db="EMBL/GenBank/DDBJ databases">
        <authorList>
            <person name="Kallberg Y."/>
            <person name="Tangrot J."/>
            <person name="Rosling A."/>
        </authorList>
    </citation>
    <scope>NUCLEOTIDE SEQUENCE</scope>
    <source>
        <strain evidence="1">MA453B</strain>
    </source>
</reference>
<name>A0A9N9HNH8_9GLOM</name>
<dbReference type="OrthoDB" id="2491433at2759"/>
<gene>
    <name evidence="1" type="ORF">DERYTH_LOCUS12808</name>
</gene>
<sequence>LGLEISEAKIKDMIKIHLGHLTKIKKFSTIKQHEQKRTIYLYDKASTEDWEKYATVLQRSLESRQLINFEGKSIITWQQLKRVLGLSSWGKKAYWFTELERKIIINTDTREVIADFNIPNPNLLALELKVISTLEDRRKYLLSIGVIAHLKYHQTSVLSNMKVVKLIKKEVKAYPQVGSKKKISWISETIQVEVEKNLRFQSILYWKNWLEEAPPQAFIKTLNNMYIDAEWCQLQKNLPLLDLLNKRRLDLYESPNCLSCNTNAKEVHDHLAEYKGYEFL</sequence>
<accession>A0A9N9HNH8</accession>
<dbReference type="EMBL" id="CAJVPY010008593">
    <property type="protein sequence ID" value="CAG8698085.1"/>
    <property type="molecule type" value="Genomic_DNA"/>
</dbReference>
<evidence type="ECO:0000313" key="1">
    <source>
        <dbReference type="EMBL" id="CAG8698085.1"/>
    </source>
</evidence>
<dbReference type="AlphaFoldDB" id="A0A9N9HNH8"/>
<protein>
    <submittedName>
        <fullName evidence="1">10968_t:CDS:1</fullName>
    </submittedName>
</protein>
<keyword evidence="2" id="KW-1185">Reference proteome</keyword>